<accession>A0A7J5XD60</accession>
<protein>
    <submittedName>
        <fullName evidence="1">Uncharacterized protein</fullName>
    </submittedName>
</protein>
<dbReference type="AlphaFoldDB" id="A0A7J5XD60"/>
<dbReference type="OrthoDB" id="10612154at2759"/>
<organism evidence="1 2">
    <name type="scientific">Dissostichus mawsoni</name>
    <name type="common">Antarctic cod</name>
    <dbReference type="NCBI Taxonomy" id="36200"/>
    <lineage>
        <taxon>Eukaryota</taxon>
        <taxon>Metazoa</taxon>
        <taxon>Chordata</taxon>
        <taxon>Craniata</taxon>
        <taxon>Vertebrata</taxon>
        <taxon>Euteleostomi</taxon>
        <taxon>Actinopterygii</taxon>
        <taxon>Neopterygii</taxon>
        <taxon>Teleostei</taxon>
        <taxon>Neoteleostei</taxon>
        <taxon>Acanthomorphata</taxon>
        <taxon>Eupercaria</taxon>
        <taxon>Perciformes</taxon>
        <taxon>Notothenioidei</taxon>
        <taxon>Nototheniidae</taxon>
        <taxon>Dissostichus</taxon>
    </lineage>
</organism>
<proteinExistence type="predicted"/>
<name>A0A7J5XD60_DISMA</name>
<evidence type="ECO:0000313" key="2">
    <source>
        <dbReference type="Proteomes" id="UP000518266"/>
    </source>
</evidence>
<evidence type="ECO:0000313" key="1">
    <source>
        <dbReference type="EMBL" id="KAF3834783.1"/>
    </source>
</evidence>
<gene>
    <name evidence="1" type="ORF">F7725_027341</name>
</gene>
<sequence>MTDASFRNSILSLRLADSLTVFTATRVSGSPLMMSLARPSYTIPKEPCPSSRITKILSRGTSHSSGTYTAQNKIIIHKSSRCCSLQSGGLTVGHEEVGGLSEGPVPCQRGGADPHAVVPRLNQRQLRPAGLQVANNEKELMSLLLHPSLPACLCRYGNRAGSWGQAVHRGIAMRNQISHLQGVEMFDTDLRFSDLPVENLVQDDEAVWGAGRFPFDHHVGGLGVHDLMGHLARDLVCFHCRNHTWRQALKTLFETLDPSSSSSSGLAVVESNCRPGAVVRKKLGSVALATPLSVCGGKIWRNTETQRVQMAVCMTAPLTGMNDNWHSKYSQGKRRERLLDPDVFNINPPPRCVPAVEHFVVQVVLEGLAVLDLLLLLLQLVVGLGQAQHRPPELGSSVWFHFCSSSLSRWVGVRDGSFIPVQT</sequence>
<comment type="caution">
    <text evidence="1">The sequence shown here is derived from an EMBL/GenBank/DDBJ whole genome shotgun (WGS) entry which is preliminary data.</text>
</comment>
<dbReference type="Proteomes" id="UP000518266">
    <property type="component" value="Unassembled WGS sequence"/>
</dbReference>
<reference evidence="1 2" key="1">
    <citation type="submission" date="2020-03" db="EMBL/GenBank/DDBJ databases">
        <title>Dissostichus mawsoni Genome sequencing and assembly.</title>
        <authorList>
            <person name="Park H."/>
        </authorList>
    </citation>
    <scope>NUCLEOTIDE SEQUENCE [LARGE SCALE GENOMIC DNA]</scope>
    <source>
        <strain evidence="1">DM0001</strain>
        <tissue evidence="1">Muscle</tissue>
    </source>
</reference>
<keyword evidence="2" id="KW-1185">Reference proteome</keyword>
<dbReference type="EMBL" id="JAAKFY010000025">
    <property type="protein sequence ID" value="KAF3834783.1"/>
    <property type="molecule type" value="Genomic_DNA"/>
</dbReference>